<gene>
    <name evidence="1" type="ORF">DL764_009268</name>
</gene>
<keyword evidence="2" id="KW-1185">Reference proteome</keyword>
<evidence type="ECO:0000313" key="1">
    <source>
        <dbReference type="EMBL" id="RYO84877.1"/>
    </source>
</evidence>
<sequence>MIASNPTNIESSSAPDVLVNLYSTTPRVAGCQKLEASVMSLAARRQGAGQMSARTLHRDGETLLEGLAPGASLWVYDAARVVRGAVSITRRAVSQLVDVFPA</sequence>
<reference evidence="1 2" key="1">
    <citation type="submission" date="2018-06" db="EMBL/GenBank/DDBJ databases">
        <title>Complete Genomes of Monosporascus.</title>
        <authorList>
            <person name="Robinson A.J."/>
            <person name="Natvig D.O."/>
        </authorList>
    </citation>
    <scope>NUCLEOTIDE SEQUENCE [LARGE SCALE GENOMIC DNA]</scope>
    <source>
        <strain evidence="1 2">CBS 110550</strain>
    </source>
</reference>
<dbReference type="EMBL" id="QJNU01000836">
    <property type="protein sequence ID" value="RYO84877.1"/>
    <property type="molecule type" value="Genomic_DNA"/>
</dbReference>
<dbReference type="OrthoDB" id="4714601at2759"/>
<protein>
    <submittedName>
        <fullName evidence="1">Uncharacterized protein</fullName>
    </submittedName>
</protein>
<name>A0A4Q4SYH8_9PEZI</name>
<evidence type="ECO:0000313" key="2">
    <source>
        <dbReference type="Proteomes" id="UP000293360"/>
    </source>
</evidence>
<organism evidence="1 2">
    <name type="scientific">Monosporascus ibericus</name>
    <dbReference type="NCBI Taxonomy" id="155417"/>
    <lineage>
        <taxon>Eukaryota</taxon>
        <taxon>Fungi</taxon>
        <taxon>Dikarya</taxon>
        <taxon>Ascomycota</taxon>
        <taxon>Pezizomycotina</taxon>
        <taxon>Sordariomycetes</taxon>
        <taxon>Xylariomycetidae</taxon>
        <taxon>Xylariales</taxon>
        <taxon>Xylariales incertae sedis</taxon>
        <taxon>Monosporascus</taxon>
    </lineage>
</organism>
<dbReference type="AlphaFoldDB" id="A0A4Q4SYH8"/>
<dbReference type="Proteomes" id="UP000293360">
    <property type="component" value="Unassembled WGS sequence"/>
</dbReference>
<proteinExistence type="predicted"/>
<comment type="caution">
    <text evidence="1">The sequence shown here is derived from an EMBL/GenBank/DDBJ whole genome shotgun (WGS) entry which is preliminary data.</text>
</comment>
<accession>A0A4Q4SYH8</accession>